<keyword evidence="6" id="KW-1000">Mitochondrion outer membrane</keyword>
<dbReference type="OrthoDB" id="19656at2759"/>
<evidence type="ECO:0000256" key="11">
    <source>
        <dbReference type="SAM" id="MobiDB-lite"/>
    </source>
</evidence>
<evidence type="ECO:0000256" key="4">
    <source>
        <dbReference type="ARBA" id="ARBA00022452"/>
    </source>
</evidence>
<evidence type="ECO:0000256" key="10">
    <source>
        <dbReference type="ARBA" id="ARBA00023136"/>
    </source>
</evidence>
<dbReference type="CDD" id="cd07305">
    <property type="entry name" value="Porin3_Tom40"/>
    <property type="match status" value="1"/>
</dbReference>
<dbReference type="GO" id="GO:0030150">
    <property type="term" value="P:protein import into mitochondrial matrix"/>
    <property type="evidence" value="ECO:0007669"/>
    <property type="project" value="InterPro"/>
</dbReference>
<evidence type="ECO:0000256" key="9">
    <source>
        <dbReference type="ARBA" id="ARBA00023128"/>
    </source>
</evidence>
<keyword evidence="13" id="KW-1185">Reference proteome</keyword>
<dbReference type="GO" id="GO:0046930">
    <property type="term" value="C:pore complex"/>
    <property type="evidence" value="ECO:0007669"/>
    <property type="project" value="UniProtKB-KW"/>
</dbReference>
<accession>A0A7R9BR35</accession>
<keyword evidence="3" id="KW-0813">Transport</keyword>
<keyword evidence="8" id="KW-0406">Ion transport</keyword>
<feature type="compositionally biased region" description="Basic and acidic residues" evidence="11">
    <location>
        <begin position="24"/>
        <end position="33"/>
    </location>
</feature>
<dbReference type="FunFam" id="2.40.160.10:FF:000005">
    <property type="entry name" value="mitochondrial import receptor subunit TOM40 homolog"/>
    <property type="match status" value="1"/>
</dbReference>
<keyword evidence="9" id="KW-0496">Mitochondrion</keyword>
<dbReference type="GO" id="GO:0005741">
    <property type="term" value="C:mitochondrial outer membrane"/>
    <property type="evidence" value="ECO:0007669"/>
    <property type="project" value="UniProtKB-SubCell"/>
</dbReference>
<keyword evidence="5" id="KW-0812">Transmembrane</keyword>
<organism evidence="12">
    <name type="scientific">Notodromas monacha</name>
    <dbReference type="NCBI Taxonomy" id="399045"/>
    <lineage>
        <taxon>Eukaryota</taxon>
        <taxon>Metazoa</taxon>
        <taxon>Ecdysozoa</taxon>
        <taxon>Arthropoda</taxon>
        <taxon>Crustacea</taxon>
        <taxon>Oligostraca</taxon>
        <taxon>Ostracoda</taxon>
        <taxon>Podocopa</taxon>
        <taxon>Podocopida</taxon>
        <taxon>Cypridocopina</taxon>
        <taxon>Cypridoidea</taxon>
        <taxon>Cyprididae</taxon>
        <taxon>Notodromas</taxon>
    </lineage>
</organism>
<proteinExistence type="inferred from homology"/>
<dbReference type="InterPro" id="IPR023614">
    <property type="entry name" value="Porin_dom_sf"/>
</dbReference>
<evidence type="ECO:0000256" key="7">
    <source>
        <dbReference type="ARBA" id="ARBA00022927"/>
    </source>
</evidence>
<evidence type="ECO:0008006" key="14">
    <source>
        <dbReference type="Google" id="ProtNLM"/>
    </source>
</evidence>
<dbReference type="GO" id="GO:0008320">
    <property type="term" value="F:protein transmembrane transporter activity"/>
    <property type="evidence" value="ECO:0007669"/>
    <property type="project" value="InterPro"/>
</dbReference>
<protein>
    <recommendedName>
        <fullName evidence="14">Mitochondrial import receptor subunit TOM40 homolog</fullName>
    </recommendedName>
</protein>
<evidence type="ECO:0000313" key="13">
    <source>
        <dbReference type="Proteomes" id="UP000678499"/>
    </source>
</evidence>
<comment type="similarity">
    <text evidence="2">Belongs to the Tom40 family.</text>
</comment>
<dbReference type="Gene3D" id="2.40.160.10">
    <property type="entry name" value="Porin"/>
    <property type="match status" value="1"/>
</dbReference>
<evidence type="ECO:0000256" key="8">
    <source>
        <dbReference type="ARBA" id="ARBA00023114"/>
    </source>
</evidence>
<name>A0A7R9BR35_9CRUS</name>
<evidence type="ECO:0000256" key="6">
    <source>
        <dbReference type="ARBA" id="ARBA00022787"/>
    </source>
</evidence>
<dbReference type="Proteomes" id="UP000678499">
    <property type="component" value="Unassembled WGS sequence"/>
</dbReference>
<dbReference type="PANTHER" id="PTHR10802">
    <property type="entry name" value="MITOCHONDRIAL IMPORT RECEPTOR SUBUNIT TOM40"/>
    <property type="match status" value="1"/>
</dbReference>
<dbReference type="InterPro" id="IPR037930">
    <property type="entry name" value="Tom40"/>
</dbReference>
<keyword evidence="7" id="KW-0653">Protein transport</keyword>
<sequence length="315" mass="33686">MGNTVVASGAPPPPSSPSSSTPDPPKRNDNPGTFEEIHKSTKDVFPNFFEGGRLMMQRGLSNHFQVTHIINLSSTDPSGYRFGATYVGSKQLGPAESYPILLGDCDPSGNVSANLIHQFGERIRAKAAAQIQRSKYQATKLAADYMGDDFTASITLGNIDVLKGSGVVVGHYLQKITKSTSLGSEIAYQCGPMIPGGQLAVVSLAARYSGEKWTASGTLGGAGVHACYYQKCSDQLQMGVEFETNTRAQKCVASIGYQVDIPRADLVFRGVVDSDWNIGSTLEKKLSPLPFTLALCGQFSHTENVFRMGCAFVIG</sequence>
<dbReference type="InterPro" id="IPR027246">
    <property type="entry name" value="Porin_Euk/Tom40"/>
</dbReference>
<keyword evidence="8" id="KW-0626">Porin</keyword>
<evidence type="ECO:0000313" key="12">
    <source>
        <dbReference type="EMBL" id="CAD7278618.1"/>
    </source>
</evidence>
<comment type="subcellular location">
    <subcellularLocation>
        <location evidence="1">Mitochondrion outer membrane</location>
        <topology evidence="1">Multi-pass membrane protein</topology>
    </subcellularLocation>
</comment>
<dbReference type="Pfam" id="PF01459">
    <property type="entry name" value="Porin_3"/>
    <property type="match status" value="1"/>
</dbReference>
<evidence type="ECO:0000256" key="1">
    <source>
        <dbReference type="ARBA" id="ARBA00004374"/>
    </source>
</evidence>
<dbReference type="AlphaFoldDB" id="A0A7R9BR35"/>
<reference evidence="12" key="1">
    <citation type="submission" date="2020-11" db="EMBL/GenBank/DDBJ databases">
        <authorList>
            <person name="Tran Van P."/>
        </authorList>
    </citation>
    <scope>NUCLEOTIDE SEQUENCE</scope>
</reference>
<gene>
    <name evidence="12" type="ORF">NMOB1V02_LOCUS6317</name>
</gene>
<keyword evidence="4" id="KW-1134">Transmembrane beta strand</keyword>
<evidence type="ECO:0000256" key="5">
    <source>
        <dbReference type="ARBA" id="ARBA00022692"/>
    </source>
</evidence>
<evidence type="ECO:0000256" key="3">
    <source>
        <dbReference type="ARBA" id="ARBA00022448"/>
    </source>
</evidence>
<dbReference type="EMBL" id="OA883333">
    <property type="protein sequence ID" value="CAD7278618.1"/>
    <property type="molecule type" value="Genomic_DNA"/>
</dbReference>
<feature type="region of interest" description="Disordered" evidence="11">
    <location>
        <begin position="1"/>
        <end position="33"/>
    </location>
</feature>
<evidence type="ECO:0000256" key="2">
    <source>
        <dbReference type="ARBA" id="ARBA00010510"/>
    </source>
</evidence>
<dbReference type="EMBL" id="CAJPEX010001296">
    <property type="protein sequence ID" value="CAG0918770.1"/>
    <property type="molecule type" value="Genomic_DNA"/>
</dbReference>
<dbReference type="GO" id="GO:0015288">
    <property type="term" value="F:porin activity"/>
    <property type="evidence" value="ECO:0007669"/>
    <property type="project" value="UniProtKB-KW"/>
</dbReference>
<keyword evidence="10" id="KW-0472">Membrane</keyword>